<evidence type="ECO:0000256" key="7">
    <source>
        <dbReference type="ARBA" id="ARBA00022692"/>
    </source>
</evidence>
<evidence type="ECO:0000313" key="19">
    <source>
        <dbReference type="EMBL" id="HAR56437.1"/>
    </source>
</evidence>
<dbReference type="GO" id="GO:0008658">
    <property type="term" value="F:penicillin binding"/>
    <property type="evidence" value="ECO:0007669"/>
    <property type="project" value="InterPro"/>
</dbReference>
<dbReference type="InterPro" id="IPR036138">
    <property type="entry name" value="PBP_dimer_sf"/>
</dbReference>
<keyword evidence="14 16" id="KW-0131">Cell cycle</keyword>
<dbReference type="Gene3D" id="3.40.710.10">
    <property type="entry name" value="DD-peptidase/beta-lactamase superfamily"/>
    <property type="match status" value="1"/>
</dbReference>
<evidence type="ECO:0000256" key="6">
    <source>
        <dbReference type="ARBA" id="ARBA00022670"/>
    </source>
</evidence>
<dbReference type="RefSeq" id="WP_272977426.1">
    <property type="nucleotide sequence ID" value="NZ_DAIRLQ010000001.1"/>
</dbReference>
<dbReference type="GO" id="GO:0008955">
    <property type="term" value="F:peptidoglycan glycosyltransferase activity"/>
    <property type="evidence" value="ECO:0007669"/>
    <property type="project" value="InterPro"/>
</dbReference>
<dbReference type="UniPathway" id="UPA00219"/>
<evidence type="ECO:0000259" key="17">
    <source>
        <dbReference type="Pfam" id="PF00905"/>
    </source>
</evidence>
<dbReference type="Proteomes" id="UP000262878">
    <property type="component" value="Unassembled WGS sequence"/>
</dbReference>
<evidence type="ECO:0000256" key="15">
    <source>
        <dbReference type="ARBA" id="ARBA00023316"/>
    </source>
</evidence>
<comment type="subcellular location">
    <subcellularLocation>
        <location evidence="1">Membrane</location>
    </subcellularLocation>
</comment>
<evidence type="ECO:0000256" key="9">
    <source>
        <dbReference type="ARBA" id="ARBA00022960"/>
    </source>
</evidence>
<keyword evidence="11 16" id="KW-1133">Transmembrane helix</keyword>
<evidence type="ECO:0000256" key="16">
    <source>
        <dbReference type="HAMAP-Rule" id="MF_02080"/>
    </source>
</evidence>
<comment type="pathway">
    <text evidence="16">Cell wall biogenesis; peptidoglycan biosynthesis.</text>
</comment>
<evidence type="ECO:0000256" key="1">
    <source>
        <dbReference type="ARBA" id="ARBA00004370"/>
    </source>
</evidence>
<feature type="domain" description="Penicillin-binding protein dimerisation" evidence="18">
    <location>
        <begin position="71"/>
        <end position="222"/>
    </location>
</feature>
<dbReference type="PANTHER" id="PTHR30627">
    <property type="entry name" value="PEPTIDOGLYCAN D,D-TRANSPEPTIDASE"/>
    <property type="match status" value="1"/>
</dbReference>
<comment type="similarity">
    <text evidence="16">Belongs to the transpeptidase family. FtsI subfamily.</text>
</comment>
<keyword evidence="5 16" id="KW-0121">Carboxypeptidase</keyword>
<dbReference type="GO" id="GO:0006508">
    <property type="term" value="P:proteolysis"/>
    <property type="evidence" value="ECO:0007669"/>
    <property type="project" value="UniProtKB-KW"/>
</dbReference>
<dbReference type="GO" id="GO:0000917">
    <property type="term" value="P:division septum assembly"/>
    <property type="evidence" value="ECO:0007669"/>
    <property type="project" value="UniProtKB-KW"/>
</dbReference>
<dbReference type="GO" id="GO:0009252">
    <property type="term" value="P:peptidoglycan biosynthetic process"/>
    <property type="evidence" value="ECO:0007669"/>
    <property type="project" value="UniProtKB-UniRule"/>
</dbReference>
<comment type="function">
    <text evidence="16">Catalyzes cross-linking of the peptidoglycan cell wall at the division septum.</text>
</comment>
<evidence type="ECO:0000256" key="5">
    <source>
        <dbReference type="ARBA" id="ARBA00022645"/>
    </source>
</evidence>
<dbReference type="GO" id="GO:0005886">
    <property type="term" value="C:plasma membrane"/>
    <property type="evidence" value="ECO:0007669"/>
    <property type="project" value="UniProtKB-UniRule"/>
</dbReference>
<evidence type="ECO:0000256" key="12">
    <source>
        <dbReference type="ARBA" id="ARBA00023136"/>
    </source>
</evidence>
<dbReference type="EC" id="3.4.16.4" evidence="16"/>
<evidence type="ECO:0000256" key="8">
    <source>
        <dbReference type="ARBA" id="ARBA00022801"/>
    </source>
</evidence>
<feature type="domain" description="Penicillin-binding protein transpeptidase" evidence="17">
    <location>
        <begin position="261"/>
        <end position="556"/>
    </location>
</feature>
<keyword evidence="13 16" id="KW-0717">Septation</keyword>
<dbReference type="InterPro" id="IPR050515">
    <property type="entry name" value="Beta-lactam/transpept"/>
</dbReference>
<comment type="catalytic activity">
    <reaction evidence="16">
        <text>Preferential cleavage: (Ac)2-L-Lys-D-Ala-|-D-Ala. Also transpeptidation of peptidyl-alanyl moieties that are N-acyl substituents of D-alanine.</text>
        <dbReference type="EC" id="3.4.16.4"/>
    </reaction>
</comment>
<keyword evidence="9 16" id="KW-0133">Cell shape</keyword>
<dbReference type="STRING" id="314276.OS145_05250"/>
<dbReference type="GO" id="GO:0043093">
    <property type="term" value="P:FtsZ-dependent cytokinesis"/>
    <property type="evidence" value="ECO:0007669"/>
    <property type="project" value="UniProtKB-UniRule"/>
</dbReference>
<dbReference type="Gene3D" id="3.30.450.330">
    <property type="match status" value="1"/>
</dbReference>
<name>A0A348WPH5_9GAMM</name>
<keyword evidence="7 16" id="KW-0812">Transmembrane</keyword>
<evidence type="ECO:0000259" key="18">
    <source>
        <dbReference type="Pfam" id="PF03717"/>
    </source>
</evidence>
<evidence type="ECO:0000313" key="20">
    <source>
        <dbReference type="Proteomes" id="UP000262878"/>
    </source>
</evidence>
<dbReference type="InterPro" id="IPR012338">
    <property type="entry name" value="Beta-lactam/transpept-like"/>
</dbReference>
<dbReference type="Pfam" id="PF00905">
    <property type="entry name" value="Transpeptidase"/>
    <property type="match status" value="1"/>
</dbReference>
<keyword evidence="4 16" id="KW-0132">Cell division</keyword>
<dbReference type="Pfam" id="PF03717">
    <property type="entry name" value="PBP_dimer"/>
    <property type="match status" value="1"/>
</dbReference>
<dbReference type="SUPFAM" id="SSF56519">
    <property type="entry name" value="Penicillin binding protein dimerisation domain"/>
    <property type="match status" value="1"/>
</dbReference>
<keyword evidence="12 16" id="KW-0472">Membrane</keyword>
<reference evidence="19 20" key="1">
    <citation type="journal article" date="2018" name="Nat. Biotechnol.">
        <title>A standardized bacterial taxonomy based on genome phylogeny substantially revises the tree of life.</title>
        <authorList>
            <person name="Parks D.H."/>
            <person name="Chuvochina M."/>
            <person name="Waite D.W."/>
            <person name="Rinke C."/>
            <person name="Skarshewski A."/>
            <person name="Chaumeil P.A."/>
            <person name="Hugenholtz P."/>
        </authorList>
    </citation>
    <scope>NUCLEOTIDE SEQUENCE [LARGE SCALE GENOMIC DNA]</scope>
    <source>
        <strain evidence="19">UBA9360</strain>
    </source>
</reference>
<evidence type="ECO:0000256" key="14">
    <source>
        <dbReference type="ARBA" id="ARBA00023306"/>
    </source>
</evidence>
<feature type="active site" description="Acyl-ester intermediate" evidence="16">
    <location>
        <position position="308"/>
    </location>
</feature>
<dbReference type="InterPro" id="IPR037532">
    <property type="entry name" value="FtsI_transpept"/>
</dbReference>
<proteinExistence type="inferred from homology"/>
<dbReference type="PANTHER" id="PTHR30627:SF1">
    <property type="entry name" value="PEPTIDOGLYCAN D,D-TRANSPEPTIDASE FTSI"/>
    <property type="match status" value="1"/>
</dbReference>
<dbReference type="SUPFAM" id="SSF56601">
    <property type="entry name" value="beta-lactamase/transpeptidase-like"/>
    <property type="match status" value="1"/>
</dbReference>
<evidence type="ECO:0000256" key="11">
    <source>
        <dbReference type="ARBA" id="ARBA00022989"/>
    </source>
</evidence>
<dbReference type="InterPro" id="IPR005311">
    <property type="entry name" value="PBP_dimer"/>
</dbReference>
<keyword evidence="3 16" id="KW-0997">Cell inner membrane</keyword>
<evidence type="ECO:0000256" key="4">
    <source>
        <dbReference type="ARBA" id="ARBA00022618"/>
    </source>
</evidence>
<protein>
    <recommendedName>
        <fullName evidence="16">Peptidoglycan D,D-transpeptidase FtsI</fullName>
        <ecNumber evidence="16">3.4.16.4</ecNumber>
    </recommendedName>
    <alternativeName>
        <fullName evidence="16">Penicillin-binding protein 3</fullName>
        <shortName evidence="16">PBP-3</shortName>
    </alternativeName>
</protein>
<dbReference type="GO" id="GO:0009002">
    <property type="term" value="F:serine-type D-Ala-D-Ala carboxypeptidase activity"/>
    <property type="evidence" value="ECO:0007669"/>
    <property type="project" value="UniProtKB-UniRule"/>
</dbReference>
<dbReference type="GO" id="GO:0008360">
    <property type="term" value="P:regulation of cell shape"/>
    <property type="evidence" value="ECO:0007669"/>
    <property type="project" value="UniProtKB-KW"/>
</dbReference>
<dbReference type="AlphaFoldDB" id="A0A348WPH5"/>
<organism evidence="19 20">
    <name type="scientific">Idiomarina baltica</name>
    <dbReference type="NCBI Taxonomy" id="190892"/>
    <lineage>
        <taxon>Bacteria</taxon>
        <taxon>Pseudomonadati</taxon>
        <taxon>Pseudomonadota</taxon>
        <taxon>Gammaproteobacteria</taxon>
        <taxon>Alteromonadales</taxon>
        <taxon>Idiomarinaceae</taxon>
        <taxon>Idiomarina</taxon>
    </lineage>
</organism>
<evidence type="ECO:0000256" key="10">
    <source>
        <dbReference type="ARBA" id="ARBA00022984"/>
    </source>
</evidence>
<gene>
    <name evidence="16" type="primary">ftsI</name>
    <name evidence="19" type="ORF">DCR58_06595</name>
</gene>
<keyword evidence="6 16" id="KW-0645">Protease</keyword>
<dbReference type="GO" id="GO:0071555">
    <property type="term" value="P:cell wall organization"/>
    <property type="evidence" value="ECO:0007669"/>
    <property type="project" value="UniProtKB-KW"/>
</dbReference>
<dbReference type="EMBL" id="DMUP01000152">
    <property type="protein sequence ID" value="HAR56437.1"/>
    <property type="molecule type" value="Genomic_DNA"/>
</dbReference>
<comment type="caution">
    <text evidence="19">The sequence shown here is derived from an EMBL/GenBank/DDBJ whole genome shotgun (WGS) entry which is preliminary data.</text>
</comment>
<evidence type="ECO:0000256" key="13">
    <source>
        <dbReference type="ARBA" id="ARBA00023210"/>
    </source>
</evidence>
<evidence type="ECO:0000256" key="3">
    <source>
        <dbReference type="ARBA" id="ARBA00022519"/>
    </source>
</evidence>
<keyword evidence="19" id="KW-0808">Transferase</keyword>
<evidence type="ECO:0000256" key="2">
    <source>
        <dbReference type="ARBA" id="ARBA00022475"/>
    </source>
</evidence>
<sequence length="588" mass="64520">MAIKRAPKKNQRNVKKQNPAGARWRFITALSVLFFVFSILVARAAYIQVINPEQYSLQGDLRSLRSDSLGVQRGMIVDRNGRELAVSVPVETVWADPKRIAESGALADQRRWQALAETFRMNRDELVAKVDNPERRFVYLQRKVSPSEADYVRQLSIPGVYLKTESRRYYPTGEISAHLVGITNIDGQGQEGLELLYDDHLTGTPGKRVYRKDAQGRVIEEISQTDAQPPKQLTLSIDQRIQATAYTELKKAVRYNQATSGSAVVVNVKTGELLAMVNSPSYNPNNRADLQSFKMRNRAITDAYEPGSTVKPLVVLSALEHGTHKVGDIIDTNPGWLRIGGRRVSDHRNLGKISLTEVLEHSSNVGVTTMALELGVDELLETYFDAGFGSDTGVSLLGESYGLLTTRRRWSDFELATLSYGYGLSVTTLQLAKAYTMIANGGRDMPLTVFRRESKPESEQVFNPDNTRAVMHMMERVVSDGTATAAQVPGYRIAGKTGTSRKARATGGYGDEYVALFAGIAPASNPEIVVVVTINEPGTDDYYGGTAAAPVFSSIVSQTMRLLNVPPDDMTVQPMKAAGFMGGADATP</sequence>
<keyword evidence="15 16" id="KW-0961">Cell wall biogenesis/degradation</keyword>
<dbReference type="HAMAP" id="MF_02080">
    <property type="entry name" value="FtsI_transpept"/>
    <property type="match status" value="1"/>
</dbReference>
<dbReference type="Gene3D" id="3.90.1310.10">
    <property type="entry name" value="Penicillin-binding protein 2a (Domain 2)"/>
    <property type="match status" value="1"/>
</dbReference>
<accession>A0A348WPH5</accession>
<keyword evidence="8 16" id="KW-0378">Hydrolase</keyword>
<keyword evidence="2 16" id="KW-1003">Cell membrane</keyword>
<dbReference type="InterPro" id="IPR001460">
    <property type="entry name" value="PCN-bd_Tpept"/>
</dbReference>
<keyword evidence="10 16" id="KW-0573">Peptidoglycan synthesis</keyword>